<name>A0ACC3MM24_9PEZI</name>
<protein>
    <submittedName>
        <fullName evidence="1">Trehalose-6-P synthase/phosphatase complex synthase subunit</fullName>
    </submittedName>
</protein>
<keyword evidence="2" id="KW-1185">Reference proteome</keyword>
<reference evidence="1" key="1">
    <citation type="submission" date="2023-07" db="EMBL/GenBank/DDBJ databases">
        <title>Black Yeasts Isolated from many extreme environments.</title>
        <authorList>
            <person name="Coleine C."/>
            <person name="Stajich J.E."/>
            <person name="Selbmann L."/>
        </authorList>
    </citation>
    <scope>NUCLEOTIDE SEQUENCE</scope>
    <source>
        <strain evidence="1">CCFEE 5714</strain>
    </source>
</reference>
<organism evidence="1 2">
    <name type="scientific">Vermiconidia calcicola</name>
    <dbReference type="NCBI Taxonomy" id="1690605"/>
    <lineage>
        <taxon>Eukaryota</taxon>
        <taxon>Fungi</taxon>
        <taxon>Dikarya</taxon>
        <taxon>Ascomycota</taxon>
        <taxon>Pezizomycotina</taxon>
        <taxon>Dothideomycetes</taxon>
        <taxon>Dothideomycetidae</taxon>
        <taxon>Mycosphaerellales</taxon>
        <taxon>Extremaceae</taxon>
        <taxon>Vermiconidia</taxon>
    </lineage>
</organism>
<accession>A0ACC3MM24</accession>
<sequence>MSSLGLENRVKIASNRLPVSVSVNDQGQYTFSRSSGGLVTGLGGLKGADLEYTWYGWPGIEIPHHDLQQVTTKLREEHSAVPVLLDQQLAERYYDGFSSEYSSSLIRTSLKSADSTVWPLLHYQLDKVSYDEDTIAAYRKANQMFADTIARDLKEGDLVWIQDYHLMLVPELLRQRAQEMKVSIRLGFFLHTPFPGEDFFTTLPSKNEILDGILGSDVIGFHTDEYRRHFLDACSEVLGLRLFDDKLKVKDREVKVQTLPVGIEPSDFHKRLDKDEVQEMIRSTKKNFSGLKILVGVDRLDYIKGIPQKLQAIDEFFQNHPDQVGRVVLVQVTIPSRANLELNQNLRTEVQELVGKVNGKYGNVNYVPVHFLYKSVSPVELTALYAAADVCFISSTRDGLNLVCYEYVACHDHDCSADTPPGVLLLSKFAGASSTLKGCLLVNPWDKTRCADAVAQAVQMEPSEAMKRMKEMRSTVDQQTSFAWAVSFLRALDQKEQEAVDSSFLPSS</sequence>
<proteinExistence type="predicted"/>
<gene>
    <name evidence="1" type="primary">TPS1_5</name>
    <name evidence="1" type="ORF">LTR37_017227</name>
</gene>
<dbReference type="EMBL" id="JAUTXU010000219">
    <property type="protein sequence ID" value="KAK3697836.1"/>
    <property type="molecule type" value="Genomic_DNA"/>
</dbReference>
<evidence type="ECO:0000313" key="1">
    <source>
        <dbReference type="EMBL" id="KAK3697836.1"/>
    </source>
</evidence>
<dbReference type="Proteomes" id="UP001281147">
    <property type="component" value="Unassembled WGS sequence"/>
</dbReference>
<evidence type="ECO:0000313" key="2">
    <source>
        <dbReference type="Proteomes" id="UP001281147"/>
    </source>
</evidence>
<comment type="caution">
    <text evidence="1">The sequence shown here is derived from an EMBL/GenBank/DDBJ whole genome shotgun (WGS) entry which is preliminary data.</text>
</comment>